<name>A0ABP8YC20_9MICO</name>
<evidence type="ECO:0008006" key="4">
    <source>
        <dbReference type="Google" id="ProtNLM"/>
    </source>
</evidence>
<proteinExistence type="predicted"/>
<reference evidence="3" key="1">
    <citation type="journal article" date="2019" name="Int. J. Syst. Evol. Microbiol.">
        <title>The Global Catalogue of Microorganisms (GCM) 10K type strain sequencing project: providing services to taxonomists for standard genome sequencing and annotation.</title>
        <authorList>
            <consortium name="The Broad Institute Genomics Platform"/>
            <consortium name="The Broad Institute Genome Sequencing Center for Infectious Disease"/>
            <person name="Wu L."/>
            <person name="Ma J."/>
        </authorList>
    </citation>
    <scope>NUCLEOTIDE SEQUENCE [LARGE SCALE GENOMIC DNA]</scope>
    <source>
        <strain evidence="3">JCM 18961</strain>
    </source>
</reference>
<feature type="region of interest" description="Disordered" evidence="1">
    <location>
        <begin position="1"/>
        <end position="30"/>
    </location>
</feature>
<dbReference type="EMBL" id="BAABLO010000011">
    <property type="protein sequence ID" value="GAA4726346.1"/>
    <property type="molecule type" value="Genomic_DNA"/>
</dbReference>
<protein>
    <recommendedName>
        <fullName evidence="4">DUF3806 domain-containing protein</fullName>
    </recommendedName>
</protein>
<organism evidence="2 3">
    <name type="scientific">Pedococcus ginsenosidimutans</name>
    <dbReference type="NCBI Taxonomy" id="490570"/>
    <lineage>
        <taxon>Bacteria</taxon>
        <taxon>Bacillati</taxon>
        <taxon>Actinomycetota</taxon>
        <taxon>Actinomycetes</taxon>
        <taxon>Micrococcales</taxon>
        <taxon>Intrasporangiaceae</taxon>
        <taxon>Pedococcus</taxon>
    </lineage>
</organism>
<sequence>MGEDEEDRRRRAAERAEAADYHVAADKRRRERESVRAQVLVDEFVARAAQAGFPTQELMARPWSGRGRYRTGVEGWYLRRDESIGIGTDGAYYVLVVPPERFGRWRTVALEPTPPPLQVGAGGRDGESATLAELIALRLAWGSDPDA</sequence>
<evidence type="ECO:0000313" key="2">
    <source>
        <dbReference type="EMBL" id="GAA4726346.1"/>
    </source>
</evidence>
<gene>
    <name evidence="2" type="ORF">GCM10025782_25850</name>
</gene>
<keyword evidence="3" id="KW-1185">Reference proteome</keyword>
<evidence type="ECO:0000313" key="3">
    <source>
        <dbReference type="Proteomes" id="UP001500556"/>
    </source>
</evidence>
<feature type="compositionally biased region" description="Basic and acidic residues" evidence="1">
    <location>
        <begin position="7"/>
        <end position="30"/>
    </location>
</feature>
<dbReference type="Proteomes" id="UP001500556">
    <property type="component" value="Unassembled WGS sequence"/>
</dbReference>
<dbReference type="RefSeq" id="WP_345503860.1">
    <property type="nucleotide sequence ID" value="NZ_BAABLO010000011.1"/>
</dbReference>
<evidence type="ECO:0000256" key="1">
    <source>
        <dbReference type="SAM" id="MobiDB-lite"/>
    </source>
</evidence>
<accession>A0ABP8YC20</accession>
<comment type="caution">
    <text evidence="2">The sequence shown here is derived from an EMBL/GenBank/DDBJ whole genome shotgun (WGS) entry which is preliminary data.</text>
</comment>